<dbReference type="EMBL" id="MCGR01000085">
    <property type="protein sequence ID" value="ORY56556.1"/>
    <property type="molecule type" value="Genomic_DNA"/>
</dbReference>
<name>A0A1Y2DBR4_9BASI</name>
<organism evidence="17 18">
    <name type="scientific">Leucosporidium creatinivorum</name>
    <dbReference type="NCBI Taxonomy" id="106004"/>
    <lineage>
        <taxon>Eukaryota</taxon>
        <taxon>Fungi</taxon>
        <taxon>Dikarya</taxon>
        <taxon>Basidiomycota</taxon>
        <taxon>Pucciniomycotina</taxon>
        <taxon>Microbotryomycetes</taxon>
        <taxon>Leucosporidiales</taxon>
        <taxon>Leucosporidium</taxon>
    </lineage>
</organism>
<dbReference type="InParanoid" id="A0A1Y2DBR4"/>
<keyword evidence="11" id="KW-0995">Kinetochore</keyword>
<evidence type="ECO:0000256" key="5">
    <source>
        <dbReference type="ARBA" id="ARBA00020259"/>
    </source>
</evidence>
<evidence type="ECO:0000256" key="16">
    <source>
        <dbReference type="ARBA" id="ARBA00030569"/>
    </source>
</evidence>
<dbReference type="OrthoDB" id="5516652at2759"/>
<keyword evidence="18" id="KW-1185">Reference proteome</keyword>
<evidence type="ECO:0000256" key="2">
    <source>
        <dbReference type="ARBA" id="ARBA00004186"/>
    </source>
</evidence>
<keyword evidence="15" id="KW-0137">Centromere</keyword>
<evidence type="ECO:0000256" key="8">
    <source>
        <dbReference type="ARBA" id="ARBA00022618"/>
    </source>
</evidence>
<dbReference type="GO" id="GO:0072686">
    <property type="term" value="C:mitotic spindle"/>
    <property type="evidence" value="ECO:0007669"/>
    <property type="project" value="InterPro"/>
</dbReference>
<sequence length="72" mass="8026">MDNPYEAEQSKILGRIVGTLEKLNESMLALNHAVAETNVYNSNVSEIVELWTTYTANLRFNLALTGANEEPI</sequence>
<dbReference type="FunCoup" id="A0A1Y2DBR4">
    <property type="interactions" value="4"/>
</dbReference>
<evidence type="ECO:0000256" key="3">
    <source>
        <dbReference type="ARBA" id="ARBA00004629"/>
    </source>
</evidence>
<keyword evidence="12" id="KW-0206">Cytoskeleton</keyword>
<proteinExistence type="inferred from homology"/>
<accession>A0A1Y2DBR4</accession>
<keyword evidence="14" id="KW-0131">Cell cycle</keyword>
<evidence type="ECO:0000256" key="7">
    <source>
        <dbReference type="ARBA" id="ARBA00022490"/>
    </source>
</evidence>
<dbReference type="AlphaFoldDB" id="A0A1Y2DBR4"/>
<comment type="subcellular location">
    <subcellularLocation>
        <location evidence="3">Chromosome</location>
        <location evidence="3">Centromere</location>
        <location evidence="3">Kinetochore</location>
    </subcellularLocation>
    <subcellularLocation>
        <location evidence="2">Cytoplasm</location>
        <location evidence="2">Cytoskeleton</location>
        <location evidence="2">Spindle</location>
    </subcellularLocation>
    <subcellularLocation>
        <location evidence="1">Nucleus</location>
    </subcellularLocation>
</comment>
<keyword evidence="13" id="KW-0539">Nucleus</keyword>
<protein>
    <recommendedName>
        <fullName evidence="5">DASH complex subunit DAD4</fullName>
    </recommendedName>
    <alternativeName>
        <fullName evidence="16">Outer kinetochore protein DAD4</fullName>
    </alternativeName>
</protein>
<dbReference type="Pfam" id="PF08650">
    <property type="entry name" value="DASH_Dad4"/>
    <property type="match status" value="1"/>
</dbReference>
<keyword evidence="9" id="KW-0493">Microtubule</keyword>
<evidence type="ECO:0000313" key="18">
    <source>
        <dbReference type="Proteomes" id="UP000193467"/>
    </source>
</evidence>
<keyword evidence="10" id="KW-0498">Mitosis</keyword>
<gene>
    <name evidence="17" type="ORF">BCR35DRAFT_309809</name>
</gene>
<comment type="similarity">
    <text evidence="4">Belongs to the DASH complex DAD4 family.</text>
</comment>
<keyword evidence="7" id="KW-0963">Cytoplasm</keyword>
<evidence type="ECO:0000256" key="9">
    <source>
        <dbReference type="ARBA" id="ARBA00022701"/>
    </source>
</evidence>
<dbReference type="GO" id="GO:0005874">
    <property type="term" value="C:microtubule"/>
    <property type="evidence" value="ECO:0007669"/>
    <property type="project" value="UniProtKB-KW"/>
</dbReference>
<keyword evidence="8" id="KW-0132">Cell division</keyword>
<dbReference type="PANTHER" id="PTHR28222:SF1">
    <property type="entry name" value="DASH COMPLEX SUBUNIT DAD4"/>
    <property type="match status" value="1"/>
</dbReference>
<evidence type="ECO:0000256" key="6">
    <source>
        <dbReference type="ARBA" id="ARBA00022454"/>
    </source>
</evidence>
<evidence type="ECO:0000256" key="13">
    <source>
        <dbReference type="ARBA" id="ARBA00023242"/>
    </source>
</evidence>
<evidence type="ECO:0000256" key="15">
    <source>
        <dbReference type="ARBA" id="ARBA00023328"/>
    </source>
</evidence>
<evidence type="ECO:0000256" key="4">
    <source>
        <dbReference type="ARBA" id="ARBA00009754"/>
    </source>
</evidence>
<reference evidence="17 18" key="1">
    <citation type="submission" date="2016-07" db="EMBL/GenBank/DDBJ databases">
        <title>Pervasive Adenine N6-methylation of Active Genes in Fungi.</title>
        <authorList>
            <consortium name="DOE Joint Genome Institute"/>
            <person name="Mondo S.J."/>
            <person name="Dannebaum R.O."/>
            <person name="Kuo R.C."/>
            <person name="Labutti K."/>
            <person name="Haridas S."/>
            <person name="Kuo A."/>
            <person name="Salamov A."/>
            <person name="Ahrendt S.R."/>
            <person name="Lipzen A."/>
            <person name="Sullivan W."/>
            <person name="Andreopoulos W.B."/>
            <person name="Clum A."/>
            <person name="Lindquist E."/>
            <person name="Daum C."/>
            <person name="Ramamoorthy G.K."/>
            <person name="Gryganskyi A."/>
            <person name="Culley D."/>
            <person name="Magnuson J.K."/>
            <person name="James T.Y."/>
            <person name="O'Malley M.A."/>
            <person name="Stajich J.E."/>
            <person name="Spatafora J.W."/>
            <person name="Visel A."/>
            <person name="Grigoriev I.V."/>
        </authorList>
    </citation>
    <scope>NUCLEOTIDE SEQUENCE [LARGE SCALE GENOMIC DNA]</scope>
    <source>
        <strain evidence="17 18">62-1032</strain>
    </source>
</reference>
<evidence type="ECO:0000256" key="1">
    <source>
        <dbReference type="ARBA" id="ARBA00004123"/>
    </source>
</evidence>
<dbReference type="GO" id="GO:0051301">
    <property type="term" value="P:cell division"/>
    <property type="evidence" value="ECO:0007669"/>
    <property type="project" value="UniProtKB-KW"/>
</dbReference>
<dbReference type="GO" id="GO:0042729">
    <property type="term" value="C:DASH complex"/>
    <property type="evidence" value="ECO:0007669"/>
    <property type="project" value="InterPro"/>
</dbReference>
<dbReference type="GO" id="GO:0008608">
    <property type="term" value="P:attachment of spindle microtubules to kinetochore"/>
    <property type="evidence" value="ECO:0007669"/>
    <property type="project" value="InterPro"/>
</dbReference>
<evidence type="ECO:0000313" key="17">
    <source>
        <dbReference type="EMBL" id="ORY56556.1"/>
    </source>
</evidence>
<evidence type="ECO:0000256" key="10">
    <source>
        <dbReference type="ARBA" id="ARBA00022776"/>
    </source>
</evidence>
<evidence type="ECO:0000256" key="12">
    <source>
        <dbReference type="ARBA" id="ARBA00023212"/>
    </source>
</evidence>
<keyword evidence="6" id="KW-0158">Chromosome</keyword>
<comment type="caution">
    <text evidence="17">The sequence shown here is derived from an EMBL/GenBank/DDBJ whole genome shotgun (WGS) entry which is preliminary data.</text>
</comment>
<dbReference type="Proteomes" id="UP000193467">
    <property type="component" value="Unassembled WGS sequence"/>
</dbReference>
<dbReference type="PANTHER" id="PTHR28222">
    <property type="entry name" value="DASH COMPLEX SUBUNIT DAD4"/>
    <property type="match status" value="1"/>
</dbReference>
<evidence type="ECO:0000256" key="14">
    <source>
        <dbReference type="ARBA" id="ARBA00023306"/>
    </source>
</evidence>
<evidence type="ECO:0000256" key="11">
    <source>
        <dbReference type="ARBA" id="ARBA00022838"/>
    </source>
</evidence>
<dbReference type="STRING" id="106004.A0A1Y2DBR4"/>
<dbReference type="InterPro" id="IPR013959">
    <property type="entry name" value="DASH_Dad4"/>
</dbReference>